<dbReference type="NCBIfam" id="TIGR00180">
    <property type="entry name" value="parB_part"/>
    <property type="match status" value="1"/>
</dbReference>
<dbReference type="InterPro" id="IPR003115">
    <property type="entry name" value="ParB_N"/>
</dbReference>
<dbReference type="InterPro" id="IPR050336">
    <property type="entry name" value="Chromosome_partition/occlusion"/>
</dbReference>
<dbReference type="InterPro" id="IPR004437">
    <property type="entry name" value="ParB/RepB/Spo0J"/>
</dbReference>
<accession>A0ABT2RTM0</accession>
<dbReference type="Proteomes" id="UP001652461">
    <property type="component" value="Unassembled WGS sequence"/>
</dbReference>
<gene>
    <name evidence="3" type="ORF">OCV63_01890</name>
</gene>
<organism evidence="3 4">
    <name type="scientific">Laedolimicola ammoniilytica</name>
    <dbReference type="NCBI Taxonomy" id="2981771"/>
    <lineage>
        <taxon>Bacteria</taxon>
        <taxon>Bacillati</taxon>
        <taxon>Bacillota</taxon>
        <taxon>Clostridia</taxon>
        <taxon>Lachnospirales</taxon>
        <taxon>Lachnospiraceae</taxon>
        <taxon>Laedolimicola</taxon>
    </lineage>
</organism>
<reference evidence="3 4" key="1">
    <citation type="journal article" date="2021" name="ISME Commun">
        <title>Automated analysis of genomic sequences facilitates high-throughput and comprehensive description of bacteria.</title>
        <authorList>
            <person name="Hitch T.C.A."/>
        </authorList>
    </citation>
    <scope>NUCLEOTIDE SEQUENCE [LARGE SCALE GENOMIC DNA]</scope>
    <source>
        <strain evidence="3 4">Sanger_04</strain>
    </source>
</reference>
<dbReference type="InterPro" id="IPR036086">
    <property type="entry name" value="ParB/Sulfiredoxin_sf"/>
</dbReference>
<feature type="domain" description="ParB-like N-terminal" evidence="2">
    <location>
        <begin position="38"/>
        <end position="128"/>
    </location>
</feature>
<protein>
    <submittedName>
        <fullName evidence="3">ParB/RepB/Spo0J family partition protein</fullName>
    </submittedName>
</protein>
<dbReference type="SUPFAM" id="SSF110849">
    <property type="entry name" value="ParB/Sulfiredoxin"/>
    <property type="match status" value="1"/>
</dbReference>
<comment type="similarity">
    <text evidence="1">Belongs to the ParB family.</text>
</comment>
<dbReference type="Pfam" id="PF02195">
    <property type="entry name" value="ParB_N"/>
    <property type="match status" value="1"/>
</dbReference>
<dbReference type="PANTHER" id="PTHR33375">
    <property type="entry name" value="CHROMOSOME-PARTITIONING PROTEIN PARB-RELATED"/>
    <property type="match status" value="1"/>
</dbReference>
<dbReference type="Gene3D" id="3.90.1530.30">
    <property type="match status" value="1"/>
</dbReference>
<evidence type="ECO:0000256" key="1">
    <source>
        <dbReference type="ARBA" id="ARBA00006295"/>
    </source>
</evidence>
<evidence type="ECO:0000313" key="4">
    <source>
        <dbReference type="Proteomes" id="UP001652461"/>
    </source>
</evidence>
<dbReference type="CDD" id="cd16407">
    <property type="entry name" value="ParB_N_like"/>
    <property type="match status" value="1"/>
</dbReference>
<dbReference type="EMBL" id="JAOQKC010000002">
    <property type="protein sequence ID" value="MCU6695648.1"/>
    <property type="molecule type" value="Genomic_DNA"/>
</dbReference>
<dbReference type="RefSeq" id="WP_158361748.1">
    <property type="nucleotide sequence ID" value="NZ_JAOQKC010000002.1"/>
</dbReference>
<dbReference type="SMART" id="SM00470">
    <property type="entry name" value="ParB"/>
    <property type="match status" value="1"/>
</dbReference>
<sequence length="318" mass="36665">MSKPMASDFEVTSYNDLFGNDDEKKLIDGLNRAKEEIKILPLSELHERADHPFKVRRDTQMDELVGSIKEIGVMQPGMARPRKEGGYEVLAGYRRWLGCEIAGLSEMPFIVGNYDDDTAIRIMIHTNKYRDSFLPSEKARAYKMDYEAAKRQGKRNGGKKTLEEMAEEFGESWKTIQRFIWLARLNDELLEMVDAERIGISQGVALSFLNEEEQSYVQEIVEKTGCKISKDDAEKLKGYSKEGNLTYALAKEVLVKKKSAVVERKVTIKEKNIKEYFPESYTSQEIEKVLYQLLDEWKKKQNFAENIGDTTHTQKTEE</sequence>
<keyword evidence="4" id="KW-1185">Reference proteome</keyword>
<dbReference type="SUPFAM" id="SSF109709">
    <property type="entry name" value="KorB DNA-binding domain-like"/>
    <property type="match status" value="1"/>
</dbReference>
<proteinExistence type="inferred from homology"/>
<evidence type="ECO:0000259" key="2">
    <source>
        <dbReference type="SMART" id="SM00470"/>
    </source>
</evidence>
<dbReference type="PANTHER" id="PTHR33375:SF1">
    <property type="entry name" value="CHROMOSOME-PARTITIONING PROTEIN PARB-RELATED"/>
    <property type="match status" value="1"/>
</dbReference>
<comment type="caution">
    <text evidence="3">The sequence shown here is derived from an EMBL/GenBank/DDBJ whole genome shotgun (WGS) entry which is preliminary data.</text>
</comment>
<evidence type="ECO:0000313" key="3">
    <source>
        <dbReference type="EMBL" id="MCU6695648.1"/>
    </source>
</evidence>
<dbReference type="Gene3D" id="1.10.10.2830">
    <property type="match status" value="1"/>
</dbReference>
<name>A0ABT2RTM0_9FIRM</name>